<dbReference type="PANTHER" id="PTHR12159:SF9">
    <property type="entry name" value="G_T MISMATCH-SPECIFIC THYMINE DNA GLYCOSYLASE"/>
    <property type="match status" value="1"/>
</dbReference>
<feature type="compositionally biased region" description="Polar residues" evidence="18">
    <location>
        <begin position="578"/>
        <end position="601"/>
    </location>
</feature>
<keyword evidence="4" id="KW-0378">Hydrolase</keyword>
<feature type="region of interest" description="Disordered" evidence="18">
    <location>
        <begin position="15"/>
        <end position="34"/>
    </location>
</feature>
<keyword evidence="2" id="KW-1017">Isopeptide bond</keyword>
<comment type="similarity">
    <text evidence="13">Belongs to the uracil-DNA glycosylase (UDG) superfamily. TDG/mug family.</text>
</comment>
<sequence length="865" mass="92925">MMDDLMSSMEYDANGRNQLDHQQMHSVSPERQGDGVGMYHGHNHGHGQQGYIQDPNNAGQMYQHDQAMYYGNMSDNQHAYQQHHQHMHQQHMQMDPSQHIGDMNVGMYSHQMSQHQMQMGQMNQQGNMGHPPVCLGPGGMHQSQIPGQIKNEPQDQDPYHFQEEENLGDRSRKCMHLSGLIPEPMTADDDYRLVNYGIGFTNMVARPTKGSQDLSRKEIKEGGSALVDKVRKFRPKIVVFNGKGIYEVFSGRKDFLFGKQPEPVQGTNSIIWVMPSSSARCAQLPRAADKVPYYVALRKLRDYLNGVLPDLEESEVIFPDVKGIDVKLEVKDKVCDGEGGTLMDLSGTNYQSGASEGARDDSGVDQPVKKKRGRPRKIRPEDGGLPPAPRPAPRSQVTTTVTEDGQVVAVKKRRGRPPKPKQSAAVPVEKPSPSISNTSNSALTNANGNVSMWNGGTPSSGSDACMYSSPGGYSSTMYQGTPPNPNDSNAYTSVSSGSPARDMCSPVLASSSLAQKTNNVDVSQTPEELTTTEESHTLDSPPPPSPSLGPADFSPPATLSARIKSDVEVKTEEEDSGLRQSSSSATDDSMPPQQLQTQQHGMATLDENSIKMEPSGNSIPSHNPPTPTSNVGMMYGNYAPRMLKEETPQDMSSKSLSGLVSLVDQIPSIAHIRDSATPGGQVNPDLSVGFNAEMVPSSGGYPPHSGSGNFSVSALTHSSPVPPAPPTPTSATPTGGEVSPFLHRPYATESPHYAQAQGSAYSVARPLSMGGGIMGMGGGPPGYPHGNAGPGGQVPNQMGFPPGHSGYSYGQYSSTPPYTHPSAFPYSSPAPIHVPGSHYPYPGAFPCNPPYQTGYPQNPMGFGSF</sequence>
<evidence type="ECO:0000313" key="19">
    <source>
        <dbReference type="EMBL" id="CAD7272504.1"/>
    </source>
</evidence>
<dbReference type="GO" id="GO:0006285">
    <property type="term" value="P:base-excision repair, AP site formation"/>
    <property type="evidence" value="ECO:0007669"/>
    <property type="project" value="InterPro"/>
</dbReference>
<gene>
    <name evidence="19" type="ORF">NMOB1V02_LOCUS433</name>
</gene>
<keyword evidence="8" id="KW-0010">Activator</keyword>
<evidence type="ECO:0000256" key="13">
    <source>
        <dbReference type="ARBA" id="ARBA00061261"/>
    </source>
</evidence>
<dbReference type="EMBL" id="CAJPEX010000037">
    <property type="protein sequence ID" value="CAG0912656.1"/>
    <property type="molecule type" value="Genomic_DNA"/>
</dbReference>
<keyword evidence="11" id="KW-0539">Nucleus</keyword>
<dbReference type="GO" id="GO:0040029">
    <property type="term" value="P:epigenetic regulation of gene expression"/>
    <property type="evidence" value="ECO:0007669"/>
    <property type="project" value="UniProtKB-ARBA"/>
</dbReference>
<protein>
    <recommendedName>
        <fullName evidence="16">G/T mismatch-specific thymine DNA glycosylase</fullName>
        <ecNumber evidence="15">3.2.2.29</ecNumber>
    </recommendedName>
    <alternativeName>
        <fullName evidence="17">Thymine-DNA glycosylase</fullName>
    </alternativeName>
</protein>
<evidence type="ECO:0000256" key="6">
    <source>
        <dbReference type="ARBA" id="ARBA00022853"/>
    </source>
</evidence>
<feature type="region of interest" description="Disordered" evidence="18">
    <location>
        <begin position="337"/>
        <end position="461"/>
    </location>
</feature>
<keyword evidence="9" id="KW-0804">Transcription</keyword>
<keyword evidence="7" id="KW-0805">Transcription regulation</keyword>
<dbReference type="Proteomes" id="UP000678499">
    <property type="component" value="Unassembled WGS sequence"/>
</dbReference>
<keyword evidence="20" id="KW-1185">Reference proteome</keyword>
<dbReference type="AlphaFoldDB" id="A0A7R9BCB3"/>
<evidence type="ECO:0000256" key="12">
    <source>
        <dbReference type="ARBA" id="ARBA00052915"/>
    </source>
</evidence>
<feature type="compositionally biased region" description="Polar residues" evidence="18">
    <location>
        <begin position="448"/>
        <end position="461"/>
    </location>
</feature>
<dbReference type="GO" id="GO:0003677">
    <property type="term" value="F:DNA binding"/>
    <property type="evidence" value="ECO:0007669"/>
    <property type="project" value="UniProtKB-ARBA"/>
</dbReference>
<evidence type="ECO:0000256" key="9">
    <source>
        <dbReference type="ARBA" id="ARBA00023163"/>
    </source>
</evidence>
<feature type="compositionally biased region" description="Polar residues" evidence="18">
    <location>
        <begin position="476"/>
        <end position="498"/>
    </location>
</feature>
<keyword evidence="3" id="KW-0227">DNA damage</keyword>
<dbReference type="InterPro" id="IPR036895">
    <property type="entry name" value="Uracil-DNA_glycosylase-like_sf"/>
</dbReference>
<dbReference type="SUPFAM" id="SSF52141">
    <property type="entry name" value="Uracil-DNA glycosylase-like"/>
    <property type="match status" value="1"/>
</dbReference>
<dbReference type="InterPro" id="IPR015637">
    <property type="entry name" value="MUG/TDG"/>
</dbReference>
<feature type="region of interest" description="Disordered" evidence="18">
    <location>
        <begin position="714"/>
        <end position="734"/>
    </location>
</feature>
<reference evidence="19" key="1">
    <citation type="submission" date="2020-11" db="EMBL/GenBank/DDBJ databases">
        <authorList>
            <person name="Tran Van P."/>
        </authorList>
    </citation>
    <scope>NUCLEOTIDE SEQUENCE</scope>
</reference>
<evidence type="ECO:0000256" key="4">
    <source>
        <dbReference type="ARBA" id="ARBA00022801"/>
    </source>
</evidence>
<accession>A0A7R9BCB3</accession>
<dbReference type="EMBL" id="OA882074">
    <property type="protein sequence ID" value="CAD7272504.1"/>
    <property type="molecule type" value="Genomic_DNA"/>
</dbReference>
<dbReference type="OrthoDB" id="565731at2759"/>
<organism evidence="19">
    <name type="scientific">Notodromas monacha</name>
    <dbReference type="NCBI Taxonomy" id="399045"/>
    <lineage>
        <taxon>Eukaryota</taxon>
        <taxon>Metazoa</taxon>
        <taxon>Ecdysozoa</taxon>
        <taxon>Arthropoda</taxon>
        <taxon>Crustacea</taxon>
        <taxon>Oligostraca</taxon>
        <taxon>Ostracoda</taxon>
        <taxon>Podocopa</taxon>
        <taxon>Podocopida</taxon>
        <taxon>Cypridocopina</taxon>
        <taxon>Cypridoidea</taxon>
        <taxon>Cyprididae</taxon>
        <taxon>Notodromas</taxon>
    </lineage>
</organism>
<dbReference type="GO" id="GO:0141016">
    <property type="term" value="F:G/T mismatch-specific thymine-DNA glycosylase activity"/>
    <property type="evidence" value="ECO:0007669"/>
    <property type="project" value="UniProtKB-EC"/>
</dbReference>
<name>A0A7R9BCB3_9CRUS</name>
<evidence type="ECO:0000256" key="7">
    <source>
        <dbReference type="ARBA" id="ARBA00023015"/>
    </source>
</evidence>
<dbReference type="GO" id="GO:0005654">
    <property type="term" value="C:nucleoplasm"/>
    <property type="evidence" value="ECO:0007669"/>
    <property type="project" value="UniProtKB-ARBA"/>
</dbReference>
<evidence type="ECO:0000256" key="11">
    <source>
        <dbReference type="ARBA" id="ARBA00023242"/>
    </source>
</evidence>
<dbReference type="FunFam" id="3.40.470.10:FF:000002">
    <property type="entry name" value="G/T mismatch-specific thymine DNA glycosylase"/>
    <property type="match status" value="1"/>
</dbReference>
<feature type="region of interest" description="Disordered" evidence="18">
    <location>
        <begin position="476"/>
        <end position="630"/>
    </location>
</feature>
<feature type="compositionally biased region" description="Basic residues" evidence="18">
    <location>
        <begin position="410"/>
        <end position="419"/>
    </location>
</feature>
<dbReference type="Gene3D" id="3.40.470.10">
    <property type="entry name" value="Uracil-DNA glycosylase-like domain"/>
    <property type="match status" value="1"/>
</dbReference>
<comment type="catalytic activity">
    <reaction evidence="12">
        <text>Hydrolyzes mismatched double-stranded DNA and polynucleotides, releasing free thymine.</text>
        <dbReference type="EC" id="3.2.2.29"/>
    </reaction>
</comment>
<evidence type="ECO:0000256" key="15">
    <source>
        <dbReference type="ARBA" id="ARBA00066769"/>
    </source>
</evidence>
<feature type="compositionally biased region" description="Polar residues" evidence="18">
    <location>
        <begin position="508"/>
        <end position="524"/>
    </location>
</feature>
<proteinExistence type="inferred from homology"/>
<evidence type="ECO:0000256" key="5">
    <source>
        <dbReference type="ARBA" id="ARBA00022843"/>
    </source>
</evidence>
<dbReference type="CDD" id="cd10028">
    <property type="entry name" value="UDG-F2_TDG_MUG"/>
    <property type="match status" value="1"/>
</dbReference>
<evidence type="ECO:0000256" key="16">
    <source>
        <dbReference type="ARBA" id="ARBA00071248"/>
    </source>
</evidence>
<dbReference type="GO" id="GO:0004844">
    <property type="term" value="F:uracil DNA N-glycosylase activity"/>
    <property type="evidence" value="ECO:0007669"/>
    <property type="project" value="TreeGrafter"/>
</dbReference>
<feature type="compositionally biased region" description="Low complexity" evidence="18">
    <location>
        <begin position="434"/>
        <end position="447"/>
    </location>
</feature>
<keyword evidence="10" id="KW-0234">DNA repair</keyword>
<comment type="subcellular location">
    <subcellularLocation>
        <location evidence="1">Nucleus</location>
    </subcellularLocation>
</comment>
<keyword evidence="6" id="KW-0156">Chromatin regulator</keyword>
<evidence type="ECO:0000313" key="20">
    <source>
        <dbReference type="Proteomes" id="UP000678499"/>
    </source>
</evidence>
<evidence type="ECO:0000256" key="17">
    <source>
        <dbReference type="ARBA" id="ARBA00083221"/>
    </source>
</evidence>
<evidence type="ECO:0000256" key="14">
    <source>
        <dbReference type="ARBA" id="ARBA00064519"/>
    </source>
</evidence>
<evidence type="ECO:0000256" key="1">
    <source>
        <dbReference type="ARBA" id="ARBA00004123"/>
    </source>
</evidence>
<dbReference type="EC" id="3.2.2.29" evidence="15"/>
<comment type="subunit">
    <text evidence="14">Homodimer. Interacts with AICDA and GADD45A.</text>
</comment>
<dbReference type="PANTHER" id="PTHR12159">
    <property type="entry name" value="G/T AND G/U MISMATCH-SPECIFIC DNA GLYCOSYLASE"/>
    <property type="match status" value="1"/>
</dbReference>
<evidence type="ECO:0000256" key="8">
    <source>
        <dbReference type="ARBA" id="ARBA00023159"/>
    </source>
</evidence>
<keyword evidence="5" id="KW-0832">Ubl conjugation</keyword>
<evidence type="ECO:0000256" key="2">
    <source>
        <dbReference type="ARBA" id="ARBA00022499"/>
    </source>
</evidence>
<evidence type="ECO:0000256" key="18">
    <source>
        <dbReference type="SAM" id="MobiDB-lite"/>
    </source>
</evidence>
<evidence type="ECO:0000256" key="10">
    <source>
        <dbReference type="ARBA" id="ARBA00023204"/>
    </source>
</evidence>
<evidence type="ECO:0000256" key="3">
    <source>
        <dbReference type="ARBA" id="ARBA00022763"/>
    </source>
</evidence>
<dbReference type="GO" id="GO:0032183">
    <property type="term" value="F:SUMO binding"/>
    <property type="evidence" value="ECO:0007669"/>
    <property type="project" value="UniProtKB-ARBA"/>
</dbReference>